<gene>
    <name evidence="3" type="ORF">H4W81_000444</name>
</gene>
<protein>
    <recommendedName>
        <fullName evidence="5">LuxR family transcriptional regulator</fullName>
    </recommendedName>
</protein>
<evidence type="ECO:0000256" key="2">
    <source>
        <dbReference type="ARBA" id="ARBA00022840"/>
    </source>
</evidence>
<proteinExistence type="predicted"/>
<sequence>MGLAVLSLLAEAAAVRPVLVVADDMHWLDHSSADVLAFVARRIESEPVVMVATLRDGERSHIRDAGLTPMPLDRLSGEVAGELLDSIAPGLTPAVRVRLLRRPPGTRWR</sequence>
<evidence type="ECO:0000313" key="4">
    <source>
        <dbReference type="Proteomes" id="UP000661607"/>
    </source>
</evidence>
<dbReference type="Proteomes" id="UP000661607">
    <property type="component" value="Unassembled WGS sequence"/>
</dbReference>
<name>A0ABR9K6Y6_9ACTN</name>
<keyword evidence="1" id="KW-0547">Nucleotide-binding</keyword>
<evidence type="ECO:0000256" key="1">
    <source>
        <dbReference type="ARBA" id="ARBA00022741"/>
    </source>
</evidence>
<reference evidence="3 4" key="1">
    <citation type="submission" date="2020-10" db="EMBL/GenBank/DDBJ databases">
        <title>Sequencing the genomes of 1000 actinobacteria strains.</title>
        <authorList>
            <person name="Klenk H.-P."/>
        </authorList>
    </citation>
    <scope>NUCLEOTIDE SEQUENCE [LARGE SCALE GENOMIC DNA]</scope>
    <source>
        <strain evidence="3 4">DSM 43748</strain>
    </source>
</reference>
<comment type="caution">
    <text evidence="3">The sequence shown here is derived from an EMBL/GenBank/DDBJ whole genome shotgun (WGS) entry which is preliminary data.</text>
</comment>
<dbReference type="PANTHER" id="PTHR16305:SF35">
    <property type="entry name" value="TRANSCRIPTIONAL ACTIVATOR DOMAIN"/>
    <property type="match status" value="1"/>
</dbReference>
<organism evidence="3 4">
    <name type="scientific">Nonomuraea africana</name>
    <dbReference type="NCBI Taxonomy" id="46171"/>
    <lineage>
        <taxon>Bacteria</taxon>
        <taxon>Bacillati</taxon>
        <taxon>Actinomycetota</taxon>
        <taxon>Actinomycetes</taxon>
        <taxon>Streptosporangiales</taxon>
        <taxon>Streptosporangiaceae</taxon>
        <taxon>Nonomuraea</taxon>
    </lineage>
</organism>
<keyword evidence="2" id="KW-0067">ATP-binding</keyword>
<accession>A0ABR9K6Y6</accession>
<dbReference type="EMBL" id="JADBEF010000001">
    <property type="protein sequence ID" value="MBE1557665.1"/>
    <property type="molecule type" value="Genomic_DNA"/>
</dbReference>
<evidence type="ECO:0008006" key="5">
    <source>
        <dbReference type="Google" id="ProtNLM"/>
    </source>
</evidence>
<dbReference type="RefSeq" id="WP_192773224.1">
    <property type="nucleotide sequence ID" value="NZ_BAAASY010000047.1"/>
</dbReference>
<dbReference type="PANTHER" id="PTHR16305">
    <property type="entry name" value="TESTICULAR SOLUBLE ADENYLYL CYCLASE"/>
    <property type="match status" value="1"/>
</dbReference>
<keyword evidence="4" id="KW-1185">Reference proteome</keyword>
<evidence type="ECO:0000313" key="3">
    <source>
        <dbReference type="EMBL" id="MBE1557665.1"/>
    </source>
</evidence>